<comment type="caution">
    <text evidence="1">The sequence shown here is derived from an EMBL/GenBank/DDBJ whole genome shotgun (WGS) entry which is preliminary data.</text>
</comment>
<proteinExistence type="predicted"/>
<evidence type="ECO:0000313" key="2">
    <source>
        <dbReference type="Proteomes" id="UP001186974"/>
    </source>
</evidence>
<gene>
    <name evidence="1" type="ORF">LTS18_004390</name>
</gene>
<sequence length="205" mass="22171">MENMDAASIELAQLGGFPEFNGDAVSIPDPVIDAFTNNGKWLKQEASDDTLNPPKTPKKRAAGGNGDTPSKKQKTPKGTKVATSISELSDKEKKPLELKDGGMAWAKVHETWQVLYPDEAHVVKNTLRYRYNALKANLTGVADEDRALLPGIKKEIEDKSEKEKWGFIAEALEKKGGGKYPAAALQKEFKKVSASTGTNGTAAEA</sequence>
<dbReference type="EMBL" id="JAWDJW010001022">
    <property type="protein sequence ID" value="KAK3079624.1"/>
    <property type="molecule type" value="Genomic_DNA"/>
</dbReference>
<reference evidence="1" key="1">
    <citation type="submission" date="2024-09" db="EMBL/GenBank/DDBJ databases">
        <title>Black Yeasts Isolated from many extreme environments.</title>
        <authorList>
            <person name="Coleine C."/>
            <person name="Stajich J.E."/>
            <person name="Selbmann L."/>
        </authorList>
    </citation>
    <scope>NUCLEOTIDE SEQUENCE</scope>
    <source>
        <strain evidence="1">CCFEE 5737</strain>
    </source>
</reference>
<name>A0ACC3DSA1_9PEZI</name>
<organism evidence="1 2">
    <name type="scientific">Coniosporium uncinatum</name>
    <dbReference type="NCBI Taxonomy" id="93489"/>
    <lineage>
        <taxon>Eukaryota</taxon>
        <taxon>Fungi</taxon>
        <taxon>Dikarya</taxon>
        <taxon>Ascomycota</taxon>
        <taxon>Pezizomycotina</taxon>
        <taxon>Dothideomycetes</taxon>
        <taxon>Dothideomycetes incertae sedis</taxon>
        <taxon>Coniosporium</taxon>
    </lineage>
</organism>
<dbReference type="Proteomes" id="UP001186974">
    <property type="component" value="Unassembled WGS sequence"/>
</dbReference>
<keyword evidence="2" id="KW-1185">Reference proteome</keyword>
<protein>
    <submittedName>
        <fullName evidence="1">Uncharacterized protein</fullName>
    </submittedName>
</protein>
<evidence type="ECO:0000313" key="1">
    <source>
        <dbReference type="EMBL" id="KAK3079624.1"/>
    </source>
</evidence>
<accession>A0ACC3DSA1</accession>